<dbReference type="InterPro" id="IPR029191">
    <property type="entry name" value="Uds1"/>
</dbReference>
<gene>
    <name evidence="4" type="ORF">G6F51_007918</name>
</gene>
<dbReference type="EMBL" id="JAANIT010001242">
    <property type="protein sequence ID" value="KAG1541405.1"/>
    <property type="molecule type" value="Genomic_DNA"/>
</dbReference>
<dbReference type="AlphaFoldDB" id="A0A9P7C8K7"/>
<evidence type="ECO:0000259" key="3">
    <source>
        <dbReference type="Pfam" id="PF15456"/>
    </source>
</evidence>
<feature type="region of interest" description="Disordered" evidence="2">
    <location>
        <begin position="1"/>
        <end position="24"/>
    </location>
</feature>
<evidence type="ECO:0000313" key="4">
    <source>
        <dbReference type="EMBL" id="KAG1541405.1"/>
    </source>
</evidence>
<dbReference type="Pfam" id="PF15456">
    <property type="entry name" value="Uds1"/>
    <property type="match status" value="1"/>
</dbReference>
<keyword evidence="1" id="KW-0175">Coiled coil</keyword>
<organism evidence="4 5">
    <name type="scientific">Rhizopus oryzae</name>
    <name type="common">Mucormycosis agent</name>
    <name type="synonym">Rhizopus arrhizus var. delemar</name>
    <dbReference type="NCBI Taxonomy" id="64495"/>
    <lineage>
        <taxon>Eukaryota</taxon>
        <taxon>Fungi</taxon>
        <taxon>Fungi incertae sedis</taxon>
        <taxon>Mucoromycota</taxon>
        <taxon>Mucoromycotina</taxon>
        <taxon>Mucoromycetes</taxon>
        <taxon>Mucorales</taxon>
        <taxon>Mucorineae</taxon>
        <taxon>Rhizopodaceae</taxon>
        <taxon>Rhizopus</taxon>
    </lineage>
</organism>
<reference evidence="4" key="1">
    <citation type="journal article" date="2020" name="Microb. Genom.">
        <title>Genetic diversity of clinical and environmental Mucorales isolates obtained from an investigation of mucormycosis cases among solid organ transplant recipients.</title>
        <authorList>
            <person name="Nguyen M.H."/>
            <person name="Kaul D."/>
            <person name="Muto C."/>
            <person name="Cheng S.J."/>
            <person name="Richter R.A."/>
            <person name="Bruno V.M."/>
            <person name="Liu G."/>
            <person name="Beyhan S."/>
            <person name="Sundermann A.J."/>
            <person name="Mounaud S."/>
            <person name="Pasculle A.W."/>
            <person name="Nierman W.C."/>
            <person name="Driscoll E."/>
            <person name="Cumbie R."/>
            <person name="Clancy C.J."/>
            <person name="Dupont C.L."/>
        </authorList>
    </citation>
    <scope>NUCLEOTIDE SEQUENCE</scope>
    <source>
        <strain evidence="4">GL16</strain>
    </source>
</reference>
<evidence type="ECO:0000256" key="2">
    <source>
        <dbReference type="SAM" id="MobiDB-lite"/>
    </source>
</evidence>
<feature type="coiled-coil region" evidence="1">
    <location>
        <begin position="402"/>
        <end position="429"/>
    </location>
</feature>
<evidence type="ECO:0000313" key="5">
    <source>
        <dbReference type="Proteomes" id="UP000717996"/>
    </source>
</evidence>
<feature type="coiled-coil region" evidence="1">
    <location>
        <begin position="276"/>
        <end position="351"/>
    </location>
</feature>
<comment type="caution">
    <text evidence="4">The sequence shown here is derived from an EMBL/GenBank/DDBJ whole genome shotgun (WGS) entry which is preliminary data.</text>
</comment>
<proteinExistence type="predicted"/>
<sequence>MTSYPLIPSRSPFRIRDSQQTKTQHPINIVTEDQQRWSFALELDDMWHMKPVQQNQQPTQPVVQDDLFTQLLISQALLDSNDFEILSFEQVESLKKEYQDLRDLISTLSQSIQVETRIKNVSKSLGNMHNSRHSVLYLQQQNQSNAIRLNELMQRYEYMNIKAFDVQETLLKHTAAVLNKGIQTSTREGGQRRTEVLNRLRGIVSGYCGEPAESKDPLALLHAIDRRLTQITSHPSSQDEISQWTRLRDRLLSKLTHTDVLLTALLTQASFYTQKRKAFMSELNQYRNEHAALLARPTQAQPAQIEPTAEQDLLQDCRQLRLRIEQLDNDIKAKSRSIDQQDRKITQLKQELQSPTPDLQTLLDRQAQAWSAHRTTVESNLDTLMMDYDAIITTAMDFDSHRMKYDRKIDQLATSIHQLESQLVEERMKAIVGNNTTQLRKEFRMLIADIKSSHEQRMHREVQERLKLKVQLEQLQHDPHSFTRPVHSVQIQTE</sequence>
<evidence type="ECO:0000256" key="1">
    <source>
        <dbReference type="SAM" id="Coils"/>
    </source>
</evidence>
<dbReference type="Proteomes" id="UP000717996">
    <property type="component" value="Unassembled WGS sequence"/>
</dbReference>
<accession>A0A9P7C8K7</accession>
<feature type="domain" description="Up-regulated during septation protein 1" evidence="3">
    <location>
        <begin position="70"/>
        <end position="179"/>
    </location>
</feature>
<name>A0A9P7C8K7_RHIOR</name>
<protein>
    <recommendedName>
        <fullName evidence="3">Up-regulated during septation protein 1 domain-containing protein</fullName>
    </recommendedName>
</protein>
<dbReference type="OrthoDB" id="5569911at2759"/>